<dbReference type="Pfam" id="PF02338">
    <property type="entry name" value="OTU"/>
    <property type="match status" value="1"/>
</dbReference>
<sequence length="356" mass="40029">MCNFKKIITIESIIDEFRLTIDPHQSKPLEYTIYSAPARFDDSTPLNFAENQTCFYRAMTAEEFEAFRFGTVLSAAGHQGFASFRNYSKAYLNKMFGRSNYAVLVEVYAPQWINELHTHGWSTGKAESGDMSWGIGQTQSNGWTNKGTIKASNKNLARSPLSIFQTTRRTFKVVNLIIKAKTKKNEALNAPSDAPWFGIFSTIDTDLISPKDIELLKKSNGFSSDLPRLPISESRDENGIPTDGNCLFHTLSRCLQQRGMHGISHEDLRNYVCLYMDNNPAFCETWGITVAYITNMRLSGTWGGGIEIAIIAQIYNVKINVMIPNQGFTSMIAFNATTETAPIQIEYRNGNHYTTP</sequence>
<dbReference type="InterPro" id="IPR003323">
    <property type="entry name" value="OTU_dom"/>
</dbReference>
<dbReference type="EMBL" id="MOBY01000002">
    <property type="protein sequence ID" value="RON97501.1"/>
    <property type="molecule type" value="Genomic_DNA"/>
</dbReference>
<evidence type="ECO:0000313" key="2">
    <source>
        <dbReference type="EMBL" id="RON97501.1"/>
    </source>
</evidence>
<dbReference type="GO" id="GO:0016579">
    <property type="term" value="P:protein deubiquitination"/>
    <property type="evidence" value="ECO:0007669"/>
    <property type="project" value="TreeGrafter"/>
</dbReference>
<protein>
    <submittedName>
        <fullName evidence="2">Peptidase</fullName>
    </submittedName>
</protein>
<feature type="domain" description="OTU" evidence="1">
    <location>
        <begin position="235"/>
        <end position="356"/>
    </location>
</feature>
<dbReference type="AlphaFoldDB" id="A0A423NGW5"/>
<comment type="caution">
    <text evidence="2">The sequence shown here is derived from an EMBL/GenBank/DDBJ whole genome shotgun (WGS) entry which is preliminary data.</text>
</comment>
<dbReference type="GO" id="GO:0004843">
    <property type="term" value="F:cysteine-type deubiquitinase activity"/>
    <property type="evidence" value="ECO:0007669"/>
    <property type="project" value="TreeGrafter"/>
</dbReference>
<dbReference type="PANTHER" id="PTHR12419">
    <property type="entry name" value="OTU DOMAIN CONTAINING PROTEIN"/>
    <property type="match status" value="1"/>
</dbReference>
<dbReference type="PROSITE" id="PS50802">
    <property type="entry name" value="OTU"/>
    <property type="match status" value="1"/>
</dbReference>
<proteinExistence type="predicted"/>
<evidence type="ECO:0000313" key="3">
    <source>
        <dbReference type="Proteomes" id="UP000283650"/>
    </source>
</evidence>
<dbReference type="InterPro" id="IPR050704">
    <property type="entry name" value="Peptidase_C85-like"/>
</dbReference>
<dbReference type="SUPFAM" id="SSF54001">
    <property type="entry name" value="Cysteine proteinases"/>
    <property type="match status" value="1"/>
</dbReference>
<dbReference type="InterPro" id="IPR038765">
    <property type="entry name" value="Papain-like_cys_pep_sf"/>
</dbReference>
<gene>
    <name evidence="2" type="ORF">BK672_04170</name>
</gene>
<name>A0A423NGW5_PSEFL</name>
<reference evidence="2 3" key="1">
    <citation type="submission" date="2016-10" db="EMBL/GenBank/DDBJ databases">
        <title>Comparative genome analysis of multiple Pseudomonas spp. focuses on biocontrol and plant growth promoting traits.</title>
        <authorList>
            <person name="Tao X.-Y."/>
            <person name="Taylor C.G."/>
        </authorList>
    </citation>
    <scope>NUCLEOTIDE SEQUENCE [LARGE SCALE GENOMIC DNA]</scope>
    <source>
        <strain evidence="2 3">2F9</strain>
    </source>
</reference>
<dbReference type="CDD" id="cd22744">
    <property type="entry name" value="OTU"/>
    <property type="match status" value="1"/>
</dbReference>
<dbReference type="Proteomes" id="UP000283650">
    <property type="component" value="Unassembled WGS sequence"/>
</dbReference>
<dbReference type="RefSeq" id="WP_007911069.1">
    <property type="nucleotide sequence ID" value="NZ_MOBY01000002.1"/>
</dbReference>
<organism evidence="2 3">
    <name type="scientific">Pseudomonas fluorescens</name>
    <dbReference type="NCBI Taxonomy" id="294"/>
    <lineage>
        <taxon>Bacteria</taxon>
        <taxon>Pseudomonadati</taxon>
        <taxon>Pseudomonadota</taxon>
        <taxon>Gammaproteobacteria</taxon>
        <taxon>Pseudomonadales</taxon>
        <taxon>Pseudomonadaceae</taxon>
        <taxon>Pseudomonas</taxon>
    </lineage>
</organism>
<dbReference type="Gene3D" id="3.90.70.80">
    <property type="match status" value="1"/>
</dbReference>
<accession>A0A423NGW5</accession>
<evidence type="ECO:0000259" key="1">
    <source>
        <dbReference type="PROSITE" id="PS50802"/>
    </source>
</evidence>
<dbReference type="PANTHER" id="PTHR12419:SF7">
    <property type="entry name" value="OTU DOMAIN-CONTAINING PROTEIN 3"/>
    <property type="match status" value="1"/>
</dbReference>